<dbReference type="Gene3D" id="3.30.930.10">
    <property type="entry name" value="Bira Bifunctional Protein, Domain 2"/>
    <property type="match status" value="1"/>
</dbReference>
<dbReference type="SUPFAM" id="SSF55681">
    <property type="entry name" value="Class II aaRS and biotin synthetases"/>
    <property type="match status" value="1"/>
</dbReference>
<dbReference type="NCBIfam" id="NF006827">
    <property type="entry name" value="PRK09348.1"/>
    <property type="match status" value="1"/>
</dbReference>
<keyword evidence="4 8" id="KW-0067">ATP-binding</keyword>
<dbReference type="PROSITE" id="PS50861">
    <property type="entry name" value="AA_TRNA_LIGASE_II_GLYAB"/>
    <property type="match status" value="1"/>
</dbReference>
<keyword evidence="2 8" id="KW-0436">Ligase</keyword>
<keyword evidence="3 8" id="KW-0547">Nucleotide-binding</keyword>
<keyword evidence="10" id="KW-1185">Reference proteome</keyword>
<evidence type="ECO:0000256" key="6">
    <source>
        <dbReference type="ARBA" id="ARBA00023146"/>
    </source>
</evidence>
<comment type="similarity">
    <text evidence="1 8">Belongs to the class-II aminoacyl-tRNA synthetase family.</text>
</comment>
<evidence type="ECO:0000256" key="2">
    <source>
        <dbReference type="ARBA" id="ARBA00022598"/>
    </source>
</evidence>
<reference evidence="9 10" key="1">
    <citation type="submission" date="2018-05" db="EMBL/GenBank/DDBJ databases">
        <title>Genomic Encyclopedia of Type Strains, Phase IV (KMG-IV): sequencing the most valuable type-strain genomes for metagenomic binning, comparative biology and taxonomic classification.</title>
        <authorList>
            <person name="Goeker M."/>
        </authorList>
    </citation>
    <scope>NUCLEOTIDE SEQUENCE [LARGE SCALE GENOMIC DNA]</scope>
    <source>
        <strain evidence="9 10">DSM 24906</strain>
    </source>
</reference>
<dbReference type="EMBL" id="QGGI01000010">
    <property type="protein sequence ID" value="PWJ92062.1"/>
    <property type="molecule type" value="Genomic_DNA"/>
</dbReference>
<proteinExistence type="inferred from homology"/>
<dbReference type="GO" id="GO:0005829">
    <property type="term" value="C:cytosol"/>
    <property type="evidence" value="ECO:0007669"/>
    <property type="project" value="TreeGrafter"/>
</dbReference>
<protein>
    <recommendedName>
        <fullName evidence="8">Glycine--tRNA ligase alpha subunit</fullName>
        <ecNumber evidence="8">6.1.1.14</ecNumber>
    </recommendedName>
    <alternativeName>
        <fullName evidence="8">Glycyl-tRNA synthetase alpha subunit</fullName>
        <shortName evidence="8">GlyRS</shortName>
    </alternativeName>
</protein>
<dbReference type="NCBIfam" id="TIGR00388">
    <property type="entry name" value="glyQ"/>
    <property type="match status" value="1"/>
</dbReference>
<comment type="subunit">
    <text evidence="8">Tetramer of two alpha and two beta subunits.</text>
</comment>
<dbReference type="InterPro" id="IPR006194">
    <property type="entry name" value="Gly-tRNA-synth_heterodimer"/>
</dbReference>
<dbReference type="HAMAP" id="MF_00254">
    <property type="entry name" value="Gly_tRNA_synth_alpha"/>
    <property type="match status" value="1"/>
</dbReference>
<dbReference type="GO" id="GO:0005524">
    <property type="term" value="F:ATP binding"/>
    <property type="evidence" value="ECO:0007669"/>
    <property type="project" value="UniProtKB-UniRule"/>
</dbReference>
<evidence type="ECO:0000313" key="9">
    <source>
        <dbReference type="EMBL" id="PWJ92062.1"/>
    </source>
</evidence>
<name>A0AA45HIE0_9BACT</name>
<comment type="catalytic activity">
    <reaction evidence="7 8">
        <text>tRNA(Gly) + glycine + ATP = glycyl-tRNA(Gly) + AMP + diphosphate</text>
        <dbReference type="Rhea" id="RHEA:16013"/>
        <dbReference type="Rhea" id="RHEA-COMP:9664"/>
        <dbReference type="Rhea" id="RHEA-COMP:9683"/>
        <dbReference type="ChEBI" id="CHEBI:30616"/>
        <dbReference type="ChEBI" id="CHEBI:33019"/>
        <dbReference type="ChEBI" id="CHEBI:57305"/>
        <dbReference type="ChEBI" id="CHEBI:78442"/>
        <dbReference type="ChEBI" id="CHEBI:78522"/>
        <dbReference type="ChEBI" id="CHEBI:456215"/>
        <dbReference type="EC" id="6.1.1.14"/>
    </reaction>
</comment>
<evidence type="ECO:0000256" key="7">
    <source>
        <dbReference type="ARBA" id="ARBA00047937"/>
    </source>
</evidence>
<dbReference type="RefSeq" id="WP_109604983.1">
    <property type="nucleotide sequence ID" value="NZ_JAMHJO010000002.1"/>
</dbReference>
<evidence type="ECO:0000256" key="4">
    <source>
        <dbReference type="ARBA" id="ARBA00022840"/>
    </source>
</evidence>
<organism evidence="9 10">
    <name type="scientific">Oceanotoga teriensis</name>
    <dbReference type="NCBI Taxonomy" id="515440"/>
    <lineage>
        <taxon>Bacteria</taxon>
        <taxon>Thermotogati</taxon>
        <taxon>Thermotogota</taxon>
        <taxon>Thermotogae</taxon>
        <taxon>Petrotogales</taxon>
        <taxon>Petrotogaceae</taxon>
        <taxon>Oceanotoga</taxon>
    </lineage>
</organism>
<dbReference type="Proteomes" id="UP000245921">
    <property type="component" value="Unassembled WGS sequence"/>
</dbReference>
<gene>
    <name evidence="8" type="primary">glyQ</name>
    <name evidence="9" type="ORF">C7380_11055</name>
</gene>
<dbReference type="PANTHER" id="PTHR30075:SF2">
    <property type="entry name" value="GLYCINE--TRNA LIGASE, CHLOROPLASTIC_MITOCHONDRIAL 2"/>
    <property type="match status" value="1"/>
</dbReference>
<evidence type="ECO:0000256" key="1">
    <source>
        <dbReference type="ARBA" id="ARBA00008226"/>
    </source>
</evidence>
<keyword evidence="5 8" id="KW-0648">Protein biosynthesis</keyword>
<evidence type="ECO:0000256" key="8">
    <source>
        <dbReference type="HAMAP-Rule" id="MF_00254"/>
    </source>
</evidence>
<sequence length="286" mass="33715">MNIQDLIMKLHEFWSKQNCIIDEPYDMEMGAGTYSPSTFFGSLGVEEKKVAYVQPCRRPTDGRYGENPNRMQRFYQYQVIIKPSPENIQEIYLDSLRSIGISPEEHDIRFVEDNWESPTLGAWGVGWEVWLDGMEITQFTYFQQMGGISLSPITVEITYGVERIAMYLQNIENVYETKWNDDTFYGSIYHENERQFSIYNFDEADINMFESLYNIYKKEFERLIEKNLYLPAYDFLTKTAHSFNMLDARNAISVNERQKYILDIRNMARKCAQVYVDVKDGGDKNE</sequence>
<keyword evidence="6 8" id="KW-0030">Aminoacyl-tRNA synthetase</keyword>
<evidence type="ECO:0000256" key="5">
    <source>
        <dbReference type="ARBA" id="ARBA00022917"/>
    </source>
</evidence>
<dbReference type="Pfam" id="PF02091">
    <property type="entry name" value="tRNA-synt_2e"/>
    <property type="match status" value="1"/>
</dbReference>
<evidence type="ECO:0000256" key="3">
    <source>
        <dbReference type="ARBA" id="ARBA00022741"/>
    </source>
</evidence>
<comment type="caution">
    <text evidence="9">The sequence shown here is derived from an EMBL/GenBank/DDBJ whole genome shotgun (WGS) entry which is preliminary data.</text>
</comment>
<dbReference type="GO" id="GO:0004820">
    <property type="term" value="F:glycine-tRNA ligase activity"/>
    <property type="evidence" value="ECO:0007669"/>
    <property type="project" value="UniProtKB-UniRule"/>
</dbReference>
<dbReference type="InterPro" id="IPR045864">
    <property type="entry name" value="aa-tRNA-synth_II/BPL/LPL"/>
</dbReference>
<dbReference type="InterPro" id="IPR002310">
    <property type="entry name" value="Gly-tRNA_ligase_asu"/>
</dbReference>
<dbReference type="Gene3D" id="1.20.58.180">
    <property type="entry name" value="Class II aaRS and biotin synthetases, domain 2"/>
    <property type="match status" value="1"/>
</dbReference>
<dbReference type="FunFam" id="3.30.930.10:FF:000006">
    <property type="entry name" value="Glycine--tRNA ligase alpha subunit"/>
    <property type="match status" value="1"/>
</dbReference>
<accession>A0AA45HIE0</accession>
<comment type="subcellular location">
    <subcellularLocation>
        <location evidence="8">Cytoplasm</location>
    </subcellularLocation>
</comment>
<dbReference type="PANTHER" id="PTHR30075">
    <property type="entry name" value="GLYCYL-TRNA SYNTHETASE"/>
    <property type="match status" value="1"/>
</dbReference>
<dbReference type="GO" id="GO:0006426">
    <property type="term" value="P:glycyl-tRNA aminoacylation"/>
    <property type="evidence" value="ECO:0007669"/>
    <property type="project" value="UniProtKB-UniRule"/>
</dbReference>
<dbReference type="AlphaFoldDB" id="A0AA45HIE0"/>
<dbReference type="PRINTS" id="PR01044">
    <property type="entry name" value="TRNASYNTHGA"/>
</dbReference>
<evidence type="ECO:0000313" key="10">
    <source>
        <dbReference type="Proteomes" id="UP000245921"/>
    </source>
</evidence>
<dbReference type="EC" id="6.1.1.14" evidence="8"/>
<keyword evidence="8" id="KW-0963">Cytoplasm</keyword>